<dbReference type="InterPro" id="IPR027806">
    <property type="entry name" value="HARBI1_dom"/>
</dbReference>
<keyword evidence="5" id="KW-0479">Metal-binding</keyword>
<evidence type="ECO:0000313" key="10">
    <source>
        <dbReference type="EMBL" id="KAF0746737.1"/>
    </source>
</evidence>
<feature type="domain" description="DUF8040" evidence="9">
    <location>
        <begin position="61"/>
        <end position="144"/>
    </location>
</feature>
<dbReference type="OrthoDB" id="7533971at2759"/>
<evidence type="ECO:0000313" key="11">
    <source>
        <dbReference type="Proteomes" id="UP000478052"/>
    </source>
</evidence>
<evidence type="ECO:0000256" key="2">
    <source>
        <dbReference type="ARBA" id="ARBA00004123"/>
    </source>
</evidence>
<dbReference type="PANTHER" id="PTHR22930">
    <property type="match status" value="1"/>
</dbReference>
<keyword evidence="6" id="KW-0378">Hydrolase</keyword>
<dbReference type="InterPro" id="IPR058353">
    <property type="entry name" value="DUF8040"/>
</dbReference>
<keyword evidence="7" id="KW-0539">Nucleus</keyword>
<evidence type="ECO:0000256" key="6">
    <source>
        <dbReference type="ARBA" id="ARBA00022801"/>
    </source>
</evidence>
<keyword evidence="4" id="KW-0540">Nuclease</keyword>
<protein>
    <submittedName>
        <fullName evidence="10">Protein ALP1-like</fullName>
    </submittedName>
</protein>
<comment type="similarity">
    <text evidence="3">Belongs to the HARBI1 family.</text>
</comment>
<accession>A0A6G0Y0M8</accession>
<feature type="domain" description="DDE Tnp4" evidence="8">
    <location>
        <begin position="180"/>
        <end position="336"/>
    </location>
</feature>
<dbReference type="GO" id="GO:0004518">
    <property type="term" value="F:nuclease activity"/>
    <property type="evidence" value="ECO:0007669"/>
    <property type="project" value="UniProtKB-KW"/>
</dbReference>
<dbReference type="GO" id="GO:0046872">
    <property type="term" value="F:metal ion binding"/>
    <property type="evidence" value="ECO:0007669"/>
    <property type="project" value="UniProtKB-KW"/>
</dbReference>
<dbReference type="GO" id="GO:0016787">
    <property type="term" value="F:hydrolase activity"/>
    <property type="evidence" value="ECO:0007669"/>
    <property type="project" value="UniProtKB-KW"/>
</dbReference>
<gene>
    <name evidence="10" type="ORF">FWK35_00019258</name>
</gene>
<dbReference type="AlphaFoldDB" id="A0A6G0Y0M8"/>
<dbReference type="GO" id="GO:0005634">
    <property type="term" value="C:nucleus"/>
    <property type="evidence" value="ECO:0007669"/>
    <property type="project" value="UniProtKB-SubCell"/>
</dbReference>
<reference evidence="10 11" key="1">
    <citation type="submission" date="2019-08" db="EMBL/GenBank/DDBJ databases">
        <title>Whole genome of Aphis craccivora.</title>
        <authorList>
            <person name="Voronova N.V."/>
            <person name="Shulinski R.S."/>
            <person name="Bandarenka Y.V."/>
            <person name="Zhorov D.G."/>
            <person name="Warner D."/>
        </authorList>
    </citation>
    <scope>NUCLEOTIDE SEQUENCE [LARGE SCALE GENOMIC DNA]</scope>
    <source>
        <strain evidence="10">180601</strain>
        <tissue evidence="10">Whole Body</tissue>
    </source>
</reference>
<dbReference type="InterPro" id="IPR045249">
    <property type="entry name" value="HARBI1-like"/>
</dbReference>
<organism evidence="10 11">
    <name type="scientific">Aphis craccivora</name>
    <name type="common">Cowpea aphid</name>
    <dbReference type="NCBI Taxonomy" id="307492"/>
    <lineage>
        <taxon>Eukaryota</taxon>
        <taxon>Metazoa</taxon>
        <taxon>Ecdysozoa</taxon>
        <taxon>Arthropoda</taxon>
        <taxon>Hexapoda</taxon>
        <taxon>Insecta</taxon>
        <taxon>Pterygota</taxon>
        <taxon>Neoptera</taxon>
        <taxon>Paraneoptera</taxon>
        <taxon>Hemiptera</taxon>
        <taxon>Sternorrhyncha</taxon>
        <taxon>Aphidomorpha</taxon>
        <taxon>Aphidoidea</taxon>
        <taxon>Aphididae</taxon>
        <taxon>Aphidini</taxon>
        <taxon>Aphis</taxon>
        <taxon>Aphis</taxon>
    </lineage>
</organism>
<name>A0A6G0Y0M8_APHCR</name>
<evidence type="ECO:0000259" key="8">
    <source>
        <dbReference type="Pfam" id="PF13359"/>
    </source>
</evidence>
<sequence length="385" mass="44709">MDITDISSLGFILQEFFEVQSQIYVHNNIHTDINYLLLTSNIRETHFRSVWSEDWIHNYTARDFHYLFRMSQDTFEKLVTALSTNSELIKSYNGGNKPISFPTKILISLWYFGREISMHSIGDRFNVSKSTVYNIVQEVTNCLCTNMARQFIRWPNIQECVIIEDEFKMKANMPGVIGAIDGCHINIKAPSSQQESYTDRKLNKSIIIQAVCTASKIFTNICVGFPGRVHDARVLKNSEMYKKIENEGPNELFYNTYYLLGDSAYPNRSWLISPYKNYGNLSVRKKKWNFYYSQTRVVIEHSFGLLKGRWRRLLYLNVTNVERAPYIILACCVLHNFCLINSDILIEIIEKNQFDDTDQVGISQNVNINDSGDAKREELLNIMVP</sequence>
<evidence type="ECO:0000256" key="5">
    <source>
        <dbReference type="ARBA" id="ARBA00022723"/>
    </source>
</evidence>
<comment type="cofactor">
    <cofactor evidence="1">
        <name>a divalent metal cation</name>
        <dbReference type="ChEBI" id="CHEBI:60240"/>
    </cofactor>
</comment>
<dbReference type="Pfam" id="PF13359">
    <property type="entry name" value="DDE_Tnp_4"/>
    <property type="match status" value="1"/>
</dbReference>
<evidence type="ECO:0000256" key="4">
    <source>
        <dbReference type="ARBA" id="ARBA00022722"/>
    </source>
</evidence>
<dbReference type="Proteomes" id="UP000478052">
    <property type="component" value="Unassembled WGS sequence"/>
</dbReference>
<proteinExistence type="inferred from homology"/>
<keyword evidence="11" id="KW-1185">Reference proteome</keyword>
<evidence type="ECO:0000259" key="9">
    <source>
        <dbReference type="Pfam" id="PF26138"/>
    </source>
</evidence>
<evidence type="ECO:0000256" key="3">
    <source>
        <dbReference type="ARBA" id="ARBA00006958"/>
    </source>
</evidence>
<evidence type="ECO:0000256" key="1">
    <source>
        <dbReference type="ARBA" id="ARBA00001968"/>
    </source>
</evidence>
<comment type="subcellular location">
    <subcellularLocation>
        <location evidence="2">Nucleus</location>
    </subcellularLocation>
</comment>
<comment type="caution">
    <text evidence="10">The sequence shown here is derived from an EMBL/GenBank/DDBJ whole genome shotgun (WGS) entry which is preliminary data.</text>
</comment>
<dbReference type="Pfam" id="PF26138">
    <property type="entry name" value="DUF8040"/>
    <property type="match status" value="1"/>
</dbReference>
<evidence type="ECO:0000256" key="7">
    <source>
        <dbReference type="ARBA" id="ARBA00023242"/>
    </source>
</evidence>
<dbReference type="EMBL" id="VUJU01007096">
    <property type="protein sequence ID" value="KAF0746737.1"/>
    <property type="molecule type" value="Genomic_DNA"/>
</dbReference>
<dbReference type="PANTHER" id="PTHR22930:SF85">
    <property type="entry name" value="GH03217P-RELATED"/>
    <property type="match status" value="1"/>
</dbReference>